<reference evidence="1 2" key="1">
    <citation type="journal article" date="2006" name="Genome Res.">
        <title>Massive genome erosion and functional adaptations provide insights into the symbiotic lifestyle of Sodalis glossinidius in the tsetse host.</title>
        <authorList>
            <person name="Toh H."/>
            <person name="Weiss B.L."/>
            <person name="Perkin S.A.H."/>
            <person name="Yamashita A."/>
            <person name="Oshima K."/>
            <person name="Hattori M."/>
            <person name="Aksoy S."/>
        </authorList>
    </citation>
    <scope>NUCLEOTIDE SEQUENCE [LARGE SCALE GENOMIC DNA]</scope>
    <source>
        <strain evidence="2">morsitans</strain>
    </source>
</reference>
<evidence type="ECO:0000313" key="2">
    <source>
        <dbReference type="Proteomes" id="UP000001932"/>
    </source>
</evidence>
<dbReference type="OrthoDB" id="6631139at2"/>
<dbReference type="BioCyc" id="SGLO343509:SGP1_RS15325-MONOMER"/>
<dbReference type="HOGENOM" id="CLU_457785_0_0_6"/>
<evidence type="ECO:0000313" key="1">
    <source>
        <dbReference type="EMBL" id="BAE74960.1"/>
    </source>
</evidence>
<gene>
    <name evidence="1" type="ordered locus">SG1685</name>
</gene>
<accession>Q2NSB5</accession>
<organism evidence="1 2">
    <name type="scientific">Sodalis glossinidius (strain morsitans)</name>
    <dbReference type="NCBI Taxonomy" id="343509"/>
    <lineage>
        <taxon>Bacteria</taxon>
        <taxon>Pseudomonadati</taxon>
        <taxon>Pseudomonadota</taxon>
        <taxon>Gammaproteobacteria</taxon>
        <taxon>Enterobacterales</taxon>
        <taxon>Bruguierivoracaceae</taxon>
        <taxon>Sodalis</taxon>
    </lineage>
</organism>
<dbReference type="RefSeq" id="WP_011411509.1">
    <property type="nucleotide sequence ID" value="NC_007712.1"/>
</dbReference>
<name>Q2NSB5_SODGM</name>
<protein>
    <submittedName>
        <fullName evidence="1">Uncharacterized protein</fullName>
    </submittedName>
</protein>
<dbReference type="EMBL" id="AP008232">
    <property type="protein sequence ID" value="BAE74960.1"/>
    <property type="molecule type" value="Genomic_DNA"/>
</dbReference>
<keyword evidence="2" id="KW-1185">Reference proteome</keyword>
<dbReference type="AlphaFoldDB" id="Q2NSB5"/>
<proteinExistence type="predicted"/>
<sequence length="490" mass="50632">MSYFSFSPTQQNKALAYAAEHPIGTGTLQDAAFFDGAGTALFKGLWSGVRQADQVGWAALDTAISPVADAVSETFGVRDFSADFFKAQRKLAETRVRELTPDLGTTGTAGQVLFSLGQLGGQAIAGSLMGGPWSAAATVGTLQGFSYYEKSRADGVDYGTAVDKALVTGGTAALGAVLPMSLGLRAGGAVAEGVSAALSVGRGASGALAGAVARAAPDLFYSAGTNIAMGMAQRGLSAETLRRGGYEDMARQYDVMASQALATDAVLGLAPGGLGRFINSRGEDVPVRRVSPEEIDAALTSSSHVNFEVTVAPGVPVSVLSCNAHAQAMNKAMAGVLAGEPVDVGALLEGAEFLQKTPRVNLASQSVREELGLRGEATTAAEQYQADVAGMSGLSTPKPRTVAQVRQDQLAAGERLARGNDTVGDEYDFRHAERAVMENPDLEVHVVDHDDSVTAVRAADLLAQANKDVENAQHDASLFDVAVSCFLGRA</sequence>
<dbReference type="KEGG" id="sgl:SG1685"/>
<dbReference type="Proteomes" id="UP000001932">
    <property type="component" value="Chromosome"/>
</dbReference>
<dbReference type="eggNOG" id="ENOG50331W1">
    <property type="taxonomic scope" value="Bacteria"/>
</dbReference>